<dbReference type="EMBL" id="KQ435845">
    <property type="protein sequence ID" value="KOX71174.1"/>
    <property type="molecule type" value="Genomic_DNA"/>
</dbReference>
<evidence type="ECO:0000313" key="2">
    <source>
        <dbReference type="Proteomes" id="UP000053105"/>
    </source>
</evidence>
<accession>A0A0N0U4C9</accession>
<gene>
    <name evidence="1" type="ORF">WN51_04197</name>
</gene>
<reference evidence="1 2" key="1">
    <citation type="submission" date="2015-07" db="EMBL/GenBank/DDBJ databases">
        <title>The genome of Melipona quadrifasciata.</title>
        <authorList>
            <person name="Pan H."/>
            <person name="Kapheim K."/>
        </authorList>
    </citation>
    <scope>NUCLEOTIDE SEQUENCE [LARGE SCALE GENOMIC DNA]</scope>
    <source>
        <strain evidence="1">0111107301</strain>
        <tissue evidence="1">Whole body</tissue>
    </source>
</reference>
<dbReference type="AlphaFoldDB" id="A0A0N0U4C9"/>
<sequence>MPTSHCYEAKRCKTRCNSVGKRYNRALRSSASRMFSFVVDMDSPLPSSRNFYRLPTFVDVSQDSLLTLARRRPLNFARSNILQRP</sequence>
<dbReference type="Proteomes" id="UP000053105">
    <property type="component" value="Unassembled WGS sequence"/>
</dbReference>
<proteinExistence type="predicted"/>
<evidence type="ECO:0000313" key="1">
    <source>
        <dbReference type="EMBL" id="KOX71174.1"/>
    </source>
</evidence>
<organism evidence="1 2">
    <name type="scientific">Melipona quadrifasciata</name>
    <dbReference type="NCBI Taxonomy" id="166423"/>
    <lineage>
        <taxon>Eukaryota</taxon>
        <taxon>Metazoa</taxon>
        <taxon>Ecdysozoa</taxon>
        <taxon>Arthropoda</taxon>
        <taxon>Hexapoda</taxon>
        <taxon>Insecta</taxon>
        <taxon>Pterygota</taxon>
        <taxon>Neoptera</taxon>
        <taxon>Endopterygota</taxon>
        <taxon>Hymenoptera</taxon>
        <taxon>Apocrita</taxon>
        <taxon>Aculeata</taxon>
        <taxon>Apoidea</taxon>
        <taxon>Anthophila</taxon>
        <taxon>Apidae</taxon>
        <taxon>Melipona</taxon>
    </lineage>
</organism>
<keyword evidence="2" id="KW-1185">Reference proteome</keyword>
<name>A0A0N0U4C9_9HYME</name>
<protein>
    <submittedName>
        <fullName evidence="1">Uncharacterized protein</fullName>
    </submittedName>
</protein>